<proteinExistence type="predicted"/>
<keyword evidence="2" id="KW-1185">Reference proteome</keyword>
<protein>
    <submittedName>
        <fullName evidence="1">Uncharacterized protein</fullName>
    </submittedName>
</protein>
<accession>A0A6A5QS14</accession>
<evidence type="ECO:0000313" key="2">
    <source>
        <dbReference type="Proteomes" id="UP000800096"/>
    </source>
</evidence>
<dbReference type="Proteomes" id="UP000800096">
    <property type="component" value="Unassembled WGS sequence"/>
</dbReference>
<dbReference type="EMBL" id="ML979134">
    <property type="protein sequence ID" value="KAF1918561.1"/>
    <property type="molecule type" value="Genomic_DNA"/>
</dbReference>
<gene>
    <name evidence="1" type="ORF">BDU57DRAFT_515424</name>
</gene>
<dbReference type="AlphaFoldDB" id="A0A6A5QS14"/>
<name>A0A6A5QS14_AMPQU</name>
<organism evidence="1 2">
    <name type="scientific">Ampelomyces quisqualis</name>
    <name type="common">Powdery mildew agent</name>
    <dbReference type="NCBI Taxonomy" id="50730"/>
    <lineage>
        <taxon>Eukaryota</taxon>
        <taxon>Fungi</taxon>
        <taxon>Dikarya</taxon>
        <taxon>Ascomycota</taxon>
        <taxon>Pezizomycotina</taxon>
        <taxon>Dothideomycetes</taxon>
        <taxon>Pleosporomycetidae</taxon>
        <taxon>Pleosporales</taxon>
        <taxon>Pleosporineae</taxon>
        <taxon>Phaeosphaeriaceae</taxon>
        <taxon>Ampelomyces</taxon>
    </lineage>
</organism>
<reference evidence="1" key="1">
    <citation type="journal article" date="2020" name="Stud. Mycol.">
        <title>101 Dothideomycetes genomes: a test case for predicting lifestyles and emergence of pathogens.</title>
        <authorList>
            <person name="Haridas S."/>
            <person name="Albert R."/>
            <person name="Binder M."/>
            <person name="Bloem J."/>
            <person name="Labutti K."/>
            <person name="Salamov A."/>
            <person name="Andreopoulos B."/>
            <person name="Baker S."/>
            <person name="Barry K."/>
            <person name="Bills G."/>
            <person name="Bluhm B."/>
            <person name="Cannon C."/>
            <person name="Castanera R."/>
            <person name="Culley D."/>
            <person name="Daum C."/>
            <person name="Ezra D."/>
            <person name="Gonzalez J."/>
            <person name="Henrissat B."/>
            <person name="Kuo A."/>
            <person name="Liang C."/>
            <person name="Lipzen A."/>
            <person name="Lutzoni F."/>
            <person name="Magnuson J."/>
            <person name="Mondo S."/>
            <person name="Nolan M."/>
            <person name="Ohm R."/>
            <person name="Pangilinan J."/>
            <person name="Park H.-J."/>
            <person name="Ramirez L."/>
            <person name="Alfaro M."/>
            <person name="Sun H."/>
            <person name="Tritt A."/>
            <person name="Yoshinaga Y."/>
            <person name="Zwiers L.-H."/>
            <person name="Turgeon B."/>
            <person name="Goodwin S."/>
            <person name="Spatafora J."/>
            <person name="Crous P."/>
            <person name="Grigoriev I."/>
        </authorList>
    </citation>
    <scope>NUCLEOTIDE SEQUENCE</scope>
    <source>
        <strain evidence="1">HMLAC05119</strain>
    </source>
</reference>
<evidence type="ECO:0000313" key="1">
    <source>
        <dbReference type="EMBL" id="KAF1918561.1"/>
    </source>
</evidence>
<sequence>MTVAVLDRTGHHFSLSGRELVSYSSSRYLEHFPLPPLSLNKREPRFRLLTTPSCQGSTSVASTTPVMLPTSGMMAFLGDGFARPCLYRTCR</sequence>